<dbReference type="Pfam" id="PF15811">
    <property type="entry name" value="SVIP"/>
    <property type="match status" value="1"/>
</dbReference>
<protein>
    <submittedName>
        <fullName evidence="5">Uncharacterized protein</fullName>
    </submittedName>
</protein>
<dbReference type="OrthoDB" id="3264102at2759"/>
<sequence length="98" mass="10464">MGSLCSKSSVHEGGHNVLGSSPGTPINASGRPNPQASRPQDPRAAAAEAAERRLQAAQKRGTNTSNPNQGKLAQQLAKENSSRPNPVQEQREERLVWD</sequence>
<keyword evidence="1" id="KW-0519">Myristate</keyword>
<keyword evidence="6" id="KW-1185">Reference proteome</keyword>
<feature type="region of interest" description="Disordered" evidence="4">
    <location>
        <begin position="1"/>
        <end position="98"/>
    </location>
</feature>
<evidence type="ECO:0000256" key="4">
    <source>
        <dbReference type="SAM" id="MobiDB-lite"/>
    </source>
</evidence>
<comment type="caution">
    <text evidence="5">The sequence shown here is derived from an EMBL/GenBank/DDBJ whole genome shotgun (WGS) entry which is preliminary data.</text>
</comment>
<name>A0A8H4R585_9AGAR</name>
<evidence type="ECO:0000256" key="2">
    <source>
        <dbReference type="ARBA" id="ARBA00023139"/>
    </source>
</evidence>
<gene>
    <name evidence="5" type="ORF">D9613_001831</name>
</gene>
<feature type="compositionally biased region" description="Polar residues" evidence="4">
    <location>
        <begin position="18"/>
        <end position="38"/>
    </location>
</feature>
<organism evidence="5 6">
    <name type="scientific">Agrocybe pediades</name>
    <dbReference type="NCBI Taxonomy" id="84607"/>
    <lineage>
        <taxon>Eukaryota</taxon>
        <taxon>Fungi</taxon>
        <taxon>Dikarya</taxon>
        <taxon>Basidiomycota</taxon>
        <taxon>Agaricomycotina</taxon>
        <taxon>Agaricomycetes</taxon>
        <taxon>Agaricomycetidae</taxon>
        <taxon>Agaricales</taxon>
        <taxon>Agaricineae</taxon>
        <taxon>Strophariaceae</taxon>
        <taxon>Agrocybe</taxon>
    </lineage>
</organism>
<evidence type="ECO:0000256" key="1">
    <source>
        <dbReference type="ARBA" id="ARBA00022707"/>
    </source>
</evidence>
<keyword evidence="3" id="KW-0449">Lipoprotein</keyword>
<feature type="compositionally biased region" description="Polar residues" evidence="4">
    <location>
        <begin position="60"/>
        <end position="88"/>
    </location>
</feature>
<dbReference type="Proteomes" id="UP000521872">
    <property type="component" value="Unassembled WGS sequence"/>
</dbReference>
<dbReference type="InterPro" id="IPR031632">
    <property type="entry name" value="SVIP"/>
</dbReference>
<dbReference type="AlphaFoldDB" id="A0A8H4R585"/>
<evidence type="ECO:0000313" key="5">
    <source>
        <dbReference type="EMBL" id="KAF4623660.1"/>
    </source>
</evidence>
<dbReference type="EMBL" id="JAACJL010000001">
    <property type="protein sequence ID" value="KAF4623660.1"/>
    <property type="molecule type" value="Genomic_DNA"/>
</dbReference>
<feature type="compositionally biased region" description="Basic and acidic residues" evidence="4">
    <location>
        <begin position="89"/>
        <end position="98"/>
    </location>
</feature>
<evidence type="ECO:0000313" key="6">
    <source>
        <dbReference type="Proteomes" id="UP000521872"/>
    </source>
</evidence>
<accession>A0A8H4R585</accession>
<proteinExistence type="predicted"/>
<reference evidence="5 6" key="1">
    <citation type="submission" date="2019-12" db="EMBL/GenBank/DDBJ databases">
        <authorList>
            <person name="Floudas D."/>
            <person name="Bentzer J."/>
            <person name="Ahren D."/>
            <person name="Johansson T."/>
            <person name="Persson P."/>
            <person name="Tunlid A."/>
        </authorList>
    </citation>
    <scope>NUCLEOTIDE SEQUENCE [LARGE SCALE GENOMIC DNA]</scope>
    <source>
        <strain evidence="5 6">CBS 102.39</strain>
    </source>
</reference>
<evidence type="ECO:0000256" key="3">
    <source>
        <dbReference type="ARBA" id="ARBA00023288"/>
    </source>
</evidence>
<keyword evidence="2" id="KW-0564">Palmitate</keyword>